<dbReference type="InterPro" id="IPR007750">
    <property type="entry name" value="DUF674"/>
</dbReference>
<evidence type="ECO:0000313" key="2">
    <source>
        <dbReference type="RefSeq" id="XP_048140269.1"/>
    </source>
</evidence>
<accession>A0ABM3HUK5</accession>
<dbReference type="GeneID" id="125316300"/>
<dbReference type="RefSeq" id="XP_048140269.1">
    <property type="nucleotide sequence ID" value="XM_048284312.1"/>
</dbReference>
<dbReference type="PANTHER" id="PTHR33103">
    <property type="entry name" value="OS01G0153900 PROTEIN"/>
    <property type="match status" value="1"/>
</dbReference>
<sequence length="234" mass="25627">MGIGKVSLKLVIDRSKRTVLFAEAGKDFVDFLFHILALPVGQLIHLLMETGVMGSLGNLYGSVDKLNNAFIESSKKDSLLKPKAPAFFHEIPFLLFDTSPSSDSTRYYRCSTSVHCSYVALHPSAKCPVCHISMAHICYLVKPPAGKPAAESGGKGGFVLGEAMYMVMDDLAVEPMSTISSITLLKKFNVEEIGHLEEKVVDLGMDEVIKLLTTSFHSEKVLTDVFLRGKRGRS</sequence>
<name>A0ABM3HUK5_9MYRT</name>
<gene>
    <name evidence="2" type="primary">LOC125316300</name>
</gene>
<dbReference type="Proteomes" id="UP000827889">
    <property type="component" value="Chromosome 8"/>
</dbReference>
<reference evidence="2" key="1">
    <citation type="submission" date="2025-08" db="UniProtKB">
        <authorList>
            <consortium name="RefSeq"/>
        </authorList>
    </citation>
    <scope>IDENTIFICATION</scope>
    <source>
        <tissue evidence="2">Leaf</tissue>
    </source>
</reference>
<evidence type="ECO:0000313" key="1">
    <source>
        <dbReference type="Proteomes" id="UP000827889"/>
    </source>
</evidence>
<protein>
    <submittedName>
        <fullName evidence="2">Uncharacterized protein LOC125316300</fullName>
    </submittedName>
</protein>
<dbReference type="Pfam" id="PF05056">
    <property type="entry name" value="DUF674"/>
    <property type="match status" value="1"/>
</dbReference>
<dbReference type="PANTHER" id="PTHR33103:SF19">
    <property type="entry name" value="OS09G0544700 PROTEIN"/>
    <property type="match status" value="1"/>
</dbReference>
<proteinExistence type="predicted"/>
<organism evidence="1 2">
    <name type="scientific">Rhodamnia argentea</name>
    <dbReference type="NCBI Taxonomy" id="178133"/>
    <lineage>
        <taxon>Eukaryota</taxon>
        <taxon>Viridiplantae</taxon>
        <taxon>Streptophyta</taxon>
        <taxon>Embryophyta</taxon>
        <taxon>Tracheophyta</taxon>
        <taxon>Spermatophyta</taxon>
        <taxon>Magnoliopsida</taxon>
        <taxon>eudicotyledons</taxon>
        <taxon>Gunneridae</taxon>
        <taxon>Pentapetalae</taxon>
        <taxon>rosids</taxon>
        <taxon>malvids</taxon>
        <taxon>Myrtales</taxon>
        <taxon>Myrtaceae</taxon>
        <taxon>Myrtoideae</taxon>
        <taxon>Myrteae</taxon>
        <taxon>Australasian group</taxon>
        <taxon>Rhodamnia</taxon>
    </lineage>
</organism>
<keyword evidence="1" id="KW-1185">Reference proteome</keyword>